<evidence type="ECO:0000313" key="4">
    <source>
        <dbReference type="Proteomes" id="UP000006039"/>
    </source>
</evidence>
<name>J3NPX9_GAET3</name>
<reference evidence="4" key="1">
    <citation type="submission" date="2010-07" db="EMBL/GenBank/DDBJ databases">
        <title>The genome sequence of Gaeumannomyces graminis var. tritici strain R3-111a-1.</title>
        <authorList>
            <consortium name="The Broad Institute Genome Sequencing Platform"/>
            <person name="Ma L.-J."/>
            <person name="Dead R."/>
            <person name="Young S."/>
            <person name="Zeng Q."/>
            <person name="Koehrsen M."/>
            <person name="Alvarado L."/>
            <person name="Berlin A."/>
            <person name="Chapman S.B."/>
            <person name="Chen Z."/>
            <person name="Freedman E."/>
            <person name="Gellesch M."/>
            <person name="Goldberg J."/>
            <person name="Griggs A."/>
            <person name="Gujja S."/>
            <person name="Heilman E.R."/>
            <person name="Heiman D."/>
            <person name="Hepburn T."/>
            <person name="Howarth C."/>
            <person name="Jen D."/>
            <person name="Larson L."/>
            <person name="Mehta T."/>
            <person name="Neiman D."/>
            <person name="Pearson M."/>
            <person name="Roberts A."/>
            <person name="Saif S."/>
            <person name="Shea T."/>
            <person name="Shenoy N."/>
            <person name="Sisk P."/>
            <person name="Stolte C."/>
            <person name="Sykes S."/>
            <person name="Walk T."/>
            <person name="White J."/>
            <person name="Yandava C."/>
            <person name="Haas B."/>
            <person name="Nusbaum C."/>
            <person name="Birren B."/>
        </authorList>
    </citation>
    <scope>NUCLEOTIDE SEQUENCE [LARGE SCALE GENOMIC DNA]</scope>
    <source>
        <strain evidence="4">R3-111a-1</strain>
    </source>
</reference>
<reference evidence="2" key="2">
    <citation type="submission" date="2010-07" db="EMBL/GenBank/DDBJ databases">
        <authorList>
            <consortium name="The Broad Institute Genome Sequencing Platform"/>
            <consortium name="Broad Institute Genome Sequencing Center for Infectious Disease"/>
            <person name="Ma L.-J."/>
            <person name="Dead R."/>
            <person name="Young S."/>
            <person name="Zeng Q."/>
            <person name="Koehrsen M."/>
            <person name="Alvarado L."/>
            <person name="Berlin A."/>
            <person name="Chapman S.B."/>
            <person name="Chen Z."/>
            <person name="Freedman E."/>
            <person name="Gellesch M."/>
            <person name="Goldberg J."/>
            <person name="Griggs A."/>
            <person name="Gujja S."/>
            <person name="Heilman E.R."/>
            <person name="Heiman D."/>
            <person name="Hepburn T."/>
            <person name="Howarth C."/>
            <person name="Jen D."/>
            <person name="Larson L."/>
            <person name="Mehta T."/>
            <person name="Neiman D."/>
            <person name="Pearson M."/>
            <person name="Roberts A."/>
            <person name="Saif S."/>
            <person name="Shea T."/>
            <person name="Shenoy N."/>
            <person name="Sisk P."/>
            <person name="Stolte C."/>
            <person name="Sykes S."/>
            <person name="Walk T."/>
            <person name="White J."/>
            <person name="Yandava C."/>
            <person name="Haas B."/>
            <person name="Nusbaum C."/>
            <person name="Birren B."/>
        </authorList>
    </citation>
    <scope>NUCLEOTIDE SEQUENCE</scope>
    <source>
        <strain evidence="2">R3-111a-1</strain>
    </source>
</reference>
<dbReference type="Proteomes" id="UP000006039">
    <property type="component" value="Unassembled WGS sequence"/>
</dbReference>
<keyword evidence="4" id="KW-1185">Reference proteome</keyword>
<organism evidence="2">
    <name type="scientific">Gaeumannomyces tritici (strain R3-111a-1)</name>
    <name type="common">Wheat and barley take-all root rot fungus</name>
    <name type="synonym">Gaeumannomyces graminis var. tritici</name>
    <dbReference type="NCBI Taxonomy" id="644352"/>
    <lineage>
        <taxon>Eukaryota</taxon>
        <taxon>Fungi</taxon>
        <taxon>Dikarya</taxon>
        <taxon>Ascomycota</taxon>
        <taxon>Pezizomycotina</taxon>
        <taxon>Sordariomycetes</taxon>
        <taxon>Sordariomycetidae</taxon>
        <taxon>Magnaporthales</taxon>
        <taxon>Magnaporthaceae</taxon>
        <taxon>Gaeumannomyces</taxon>
    </lineage>
</organism>
<dbReference type="VEuPathDB" id="FungiDB:GGTG_03337"/>
<dbReference type="EnsemblFungi" id="EJT78235">
    <property type="protein sequence ID" value="EJT78235"/>
    <property type="gene ID" value="GGTG_03337"/>
</dbReference>
<gene>
    <name evidence="3" type="primary">20343795</name>
    <name evidence="2" type="ORF">GGTG_03337</name>
</gene>
<dbReference type="GeneID" id="20343795"/>
<evidence type="ECO:0000256" key="1">
    <source>
        <dbReference type="SAM" id="MobiDB-lite"/>
    </source>
</evidence>
<dbReference type="EMBL" id="GL385396">
    <property type="protein sequence ID" value="EJT78235.1"/>
    <property type="molecule type" value="Genomic_DNA"/>
</dbReference>
<dbReference type="HOGENOM" id="CLU_2722375_0_0_1"/>
<reference evidence="3" key="5">
    <citation type="submission" date="2018-04" db="UniProtKB">
        <authorList>
            <consortium name="EnsemblFungi"/>
        </authorList>
    </citation>
    <scope>IDENTIFICATION</scope>
    <source>
        <strain evidence="3">R3-111a-1</strain>
    </source>
</reference>
<reference evidence="3" key="4">
    <citation type="journal article" date="2015" name="G3 (Bethesda)">
        <title>Genome sequences of three phytopathogenic species of the Magnaporthaceae family of fungi.</title>
        <authorList>
            <person name="Okagaki L.H."/>
            <person name="Nunes C.C."/>
            <person name="Sailsbery J."/>
            <person name="Clay B."/>
            <person name="Brown D."/>
            <person name="John T."/>
            <person name="Oh Y."/>
            <person name="Young N."/>
            <person name="Fitzgerald M."/>
            <person name="Haas B.J."/>
            <person name="Zeng Q."/>
            <person name="Young S."/>
            <person name="Adiconis X."/>
            <person name="Fan L."/>
            <person name="Levin J.Z."/>
            <person name="Mitchell T.K."/>
            <person name="Okubara P.A."/>
            <person name="Farman M.L."/>
            <person name="Kohn L.M."/>
            <person name="Birren B."/>
            <person name="Ma L.-J."/>
            <person name="Dean R.A."/>
        </authorList>
    </citation>
    <scope>NUCLEOTIDE SEQUENCE</scope>
    <source>
        <strain evidence="3">R3-111a-1</strain>
    </source>
</reference>
<feature type="region of interest" description="Disordered" evidence="1">
    <location>
        <begin position="50"/>
        <end position="72"/>
    </location>
</feature>
<accession>J3NPX9</accession>
<proteinExistence type="predicted"/>
<reference evidence="2" key="3">
    <citation type="submission" date="2010-09" db="EMBL/GenBank/DDBJ databases">
        <title>Annotation of Gaeumannomyces graminis var. tritici R3-111a-1.</title>
        <authorList>
            <consortium name="The Broad Institute Genome Sequencing Platform"/>
            <person name="Ma L.-J."/>
            <person name="Dead R."/>
            <person name="Young S.K."/>
            <person name="Zeng Q."/>
            <person name="Gargeya S."/>
            <person name="Fitzgerald M."/>
            <person name="Haas B."/>
            <person name="Abouelleil A."/>
            <person name="Alvarado L."/>
            <person name="Arachchi H.M."/>
            <person name="Berlin A."/>
            <person name="Brown A."/>
            <person name="Chapman S.B."/>
            <person name="Chen Z."/>
            <person name="Dunbar C."/>
            <person name="Freedman E."/>
            <person name="Gearin G."/>
            <person name="Gellesch M."/>
            <person name="Goldberg J."/>
            <person name="Griggs A."/>
            <person name="Gujja S."/>
            <person name="Heiman D."/>
            <person name="Howarth C."/>
            <person name="Larson L."/>
            <person name="Lui A."/>
            <person name="MacDonald P.J.P."/>
            <person name="Mehta T."/>
            <person name="Montmayeur A."/>
            <person name="Murphy C."/>
            <person name="Neiman D."/>
            <person name="Pearson M."/>
            <person name="Priest M."/>
            <person name="Roberts A."/>
            <person name="Saif S."/>
            <person name="Shea T."/>
            <person name="Shenoy N."/>
            <person name="Sisk P."/>
            <person name="Stolte C."/>
            <person name="Sykes S."/>
            <person name="Yandava C."/>
            <person name="Wortman J."/>
            <person name="Nusbaum C."/>
            <person name="Birren B."/>
        </authorList>
    </citation>
    <scope>NUCLEOTIDE SEQUENCE</scope>
    <source>
        <strain evidence="2">R3-111a-1</strain>
    </source>
</reference>
<dbReference type="RefSeq" id="XP_009219380.1">
    <property type="nucleotide sequence ID" value="XM_009221116.1"/>
</dbReference>
<dbReference type="AlphaFoldDB" id="J3NPX9"/>
<protein>
    <submittedName>
        <fullName evidence="2 3">Uncharacterized protein</fullName>
    </submittedName>
</protein>
<evidence type="ECO:0000313" key="3">
    <source>
        <dbReference type="EnsemblFungi" id="EJT78235"/>
    </source>
</evidence>
<evidence type="ECO:0000313" key="2">
    <source>
        <dbReference type="EMBL" id="EJT78235.1"/>
    </source>
</evidence>
<sequence length="72" mass="7706">MSVLALITATRDDMYLPPEPRRSGYLNQLRGSQGASAAMVGGTIAFCAEAHQGRATKQNDVSEPGNPTRESR</sequence>